<name>X1AQK3_9ZZZZ</name>
<evidence type="ECO:0000313" key="1">
    <source>
        <dbReference type="EMBL" id="GAG85054.1"/>
    </source>
</evidence>
<comment type="caution">
    <text evidence="1">The sequence shown here is derived from an EMBL/GenBank/DDBJ whole genome shotgun (WGS) entry which is preliminary data.</text>
</comment>
<dbReference type="AlphaFoldDB" id="X1AQK3"/>
<organism evidence="1">
    <name type="scientific">marine sediment metagenome</name>
    <dbReference type="NCBI Taxonomy" id="412755"/>
    <lineage>
        <taxon>unclassified sequences</taxon>
        <taxon>metagenomes</taxon>
        <taxon>ecological metagenomes</taxon>
    </lineage>
</organism>
<dbReference type="EMBL" id="BART01018031">
    <property type="protein sequence ID" value="GAG85054.1"/>
    <property type="molecule type" value="Genomic_DNA"/>
</dbReference>
<reference evidence="1" key="1">
    <citation type="journal article" date="2014" name="Front. Microbiol.">
        <title>High frequency of phylogenetically diverse reductive dehalogenase-homologous genes in deep subseafloor sedimentary metagenomes.</title>
        <authorList>
            <person name="Kawai M."/>
            <person name="Futagami T."/>
            <person name="Toyoda A."/>
            <person name="Takaki Y."/>
            <person name="Nishi S."/>
            <person name="Hori S."/>
            <person name="Arai W."/>
            <person name="Tsubouchi T."/>
            <person name="Morono Y."/>
            <person name="Uchiyama I."/>
            <person name="Ito T."/>
            <person name="Fujiyama A."/>
            <person name="Inagaki F."/>
            <person name="Takami H."/>
        </authorList>
    </citation>
    <scope>NUCLEOTIDE SEQUENCE</scope>
    <source>
        <strain evidence="1">Expedition CK06-06</strain>
    </source>
</reference>
<accession>X1AQK3</accession>
<evidence type="ECO:0008006" key="2">
    <source>
        <dbReference type="Google" id="ProtNLM"/>
    </source>
</evidence>
<sequence>TRGLNFSEEILIAREAITEMEHLSACEVVVTERPNFRSSWQDGKTAYDLDTDSAKKAVDEIEEIINLI</sequence>
<gene>
    <name evidence="1" type="ORF">S01H4_34124</name>
</gene>
<protein>
    <recommendedName>
        <fullName evidence="2">HEPN domain-containing protein</fullName>
    </recommendedName>
</protein>
<proteinExistence type="predicted"/>
<feature type="non-terminal residue" evidence="1">
    <location>
        <position position="1"/>
    </location>
</feature>